<reference evidence="1" key="1">
    <citation type="submission" date="2022-03" db="EMBL/GenBank/DDBJ databases">
        <title>A functionally conserved STORR gene fusion in Papaver species that diverged 16.8 million years ago.</title>
        <authorList>
            <person name="Catania T."/>
        </authorList>
    </citation>
    <scope>NUCLEOTIDE SEQUENCE</scope>
    <source>
        <strain evidence="1">S-191538</strain>
    </source>
</reference>
<dbReference type="Gene3D" id="3.40.50.150">
    <property type="entry name" value="Vaccinia Virus protein VP39"/>
    <property type="match status" value="1"/>
</dbReference>
<dbReference type="InterPro" id="IPR009902">
    <property type="entry name" value="DUF1442"/>
</dbReference>
<proteinExistence type="predicted"/>
<name>A0AA41UV71_PAPNU</name>
<dbReference type="InterPro" id="IPR029063">
    <property type="entry name" value="SAM-dependent_MTases_sf"/>
</dbReference>
<dbReference type="Pfam" id="PF07279">
    <property type="entry name" value="DUF1442"/>
    <property type="match status" value="1"/>
</dbReference>
<dbReference type="SUPFAM" id="SSF53335">
    <property type="entry name" value="S-adenosyl-L-methionine-dependent methyltransferases"/>
    <property type="match status" value="1"/>
</dbReference>
<evidence type="ECO:0008006" key="3">
    <source>
        <dbReference type="Google" id="ProtNLM"/>
    </source>
</evidence>
<evidence type="ECO:0000313" key="1">
    <source>
        <dbReference type="EMBL" id="MCL7021904.1"/>
    </source>
</evidence>
<dbReference type="Proteomes" id="UP001177140">
    <property type="component" value="Unassembled WGS sequence"/>
</dbReference>
<evidence type="ECO:0000313" key="2">
    <source>
        <dbReference type="Proteomes" id="UP001177140"/>
    </source>
</evidence>
<dbReference type="AlphaFoldDB" id="A0AA41UV71"/>
<dbReference type="EMBL" id="JAJJMA010005886">
    <property type="protein sequence ID" value="MCL7021904.1"/>
    <property type="molecule type" value="Genomic_DNA"/>
</dbReference>
<keyword evidence="2" id="KW-1185">Reference proteome</keyword>
<dbReference type="PANTHER" id="PTHR33593">
    <property type="entry name" value="DUF1442 FAMILY PROTEIN"/>
    <property type="match status" value="1"/>
</dbReference>
<comment type="caution">
    <text evidence="1">The sequence shown here is derived from an EMBL/GenBank/DDBJ whole genome shotgun (WGS) entry which is preliminary data.</text>
</comment>
<sequence>MACNWSAENATKAYLKTLKMGKLAKEPAVAEFVSALAAGNSGHFMVEACSGIAGATTLALVVAAHQTGGRVVCILRGHAELESSRNALGPNAKFVDFVIGDARRLLLNCYKGADFVLIDCNLDDHEGILRAVQEGAVDKGAVVVGYNAFSKQGSWWNKSGFKTQLLPIGEGLLVCRIPASNPKVDLMEAAKNKSHWIVRIDKCTGEEHVFRVPKSSSLHHQSKVIKA</sequence>
<organism evidence="1 2">
    <name type="scientific">Papaver nudicaule</name>
    <name type="common">Iceland poppy</name>
    <dbReference type="NCBI Taxonomy" id="74823"/>
    <lineage>
        <taxon>Eukaryota</taxon>
        <taxon>Viridiplantae</taxon>
        <taxon>Streptophyta</taxon>
        <taxon>Embryophyta</taxon>
        <taxon>Tracheophyta</taxon>
        <taxon>Spermatophyta</taxon>
        <taxon>Magnoliopsida</taxon>
        <taxon>Ranunculales</taxon>
        <taxon>Papaveraceae</taxon>
        <taxon>Papaveroideae</taxon>
        <taxon>Papaver</taxon>
    </lineage>
</organism>
<protein>
    <recommendedName>
        <fullName evidence="3">S-adenosyl-L-methionine-dependent methyltransferase</fullName>
    </recommendedName>
</protein>
<dbReference type="PANTHER" id="PTHR33593:SF3">
    <property type="entry name" value="DUF1442 FAMILY PROTEIN"/>
    <property type="match status" value="1"/>
</dbReference>
<gene>
    <name evidence="1" type="ORF">MKW94_030308</name>
</gene>
<accession>A0AA41UV71</accession>